<dbReference type="CDD" id="cd06257">
    <property type="entry name" value="DnaJ"/>
    <property type="match status" value="1"/>
</dbReference>
<dbReference type="SMART" id="SM00271">
    <property type="entry name" value="DnaJ"/>
    <property type="match status" value="1"/>
</dbReference>
<evidence type="ECO:0000313" key="3">
    <source>
        <dbReference type="EMBL" id="GAA0473060.1"/>
    </source>
</evidence>
<organism evidence="3 4">
    <name type="scientific">Parasphingorhabdus litoris</name>
    <dbReference type="NCBI Taxonomy" id="394733"/>
    <lineage>
        <taxon>Bacteria</taxon>
        <taxon>Pseudomonadati</taxon>
        <taxon>Pseudomonadota</taxon>
        <taxon>Alphaproteobacteria</taxon>
        <taxon>Sphingomonadales</taxon>
        <taxon>Sphingomonadaceae</taxon>
        <taxon>Parasphingorhabdus</taxon>
    </lineage>
</organism>
<dbReference type="EMBL" id="BAAAEM010000002">
    <property type="protein sequence ID" value="GAA0473060.1"/>
    <property type="molecule type" value="Genomic_DNA"/>
</dbReference>
<feature type="domain" description="J" evidence="2">
    <location>
        <begin position="141"/>
        <end position="198"/>
    </location>
</feature>
<dbReference type="SUPFAM" id="SSF46565">
    <property type="entry name" value="Chaperone J-domain"/>
    <property type="match status" value="1"/>
</dbReference>
<dbReference type="Proteomes" id="UP001500713">
    <property type="component" value="Unassembled WGS sequence"/>
</dbReference>
<comment type="caution">
    <text evidence="3">The sequence shown here is derived from an EMBL/GenBank/DDBJ whole genome shotgun (WGS) entry which is preliminary data.</text>
</comment>
<dbReference type="InterPro" id="IPR001623">
    <property type="entry name" value="DnaJ_domain"/>
</dbReference>
<dbReference type="Gene3D" id="1.10.287.110">
    <property type="entry name" value="DnaJ domain"/>
    <property type="match status" value="1"/>
</dbReference>
<keyword evidence="4" id="KW-1185">Reference proteome</keyword>
<name>A0ABN1ACF6_9SPHN</name>
<dbReference type="PRINTS" id="PR00625">
    <property type="entry name" value="JDOMAIN"/>
</dbReference>
<protein>
    <submittedName>
        <fullName evidence="3">J domain-containing protein</fullName>
    </submittedName>
</protein>
<evidence type="ECO:0000256" key="1">
    <source>
        <dbReference type="SAM" id="MobiDB-lite"/>
    </source>
</evidence>
<evidence type="ECO:0000259" key="2">
    <source>
        <dbReference type="PROSITE" id="PS50076"/>
    </source>
</evidence>
<evidence type="ECO:0000313" key="4">
    <source>
        <dbReference type="Proteomes" id="UP001500713"/>
    </source>
</evidence>
<gene>
    <name evidence="3" type="ORF">GCM10009096_12890</name>
</gene>
<dbReference type="InterPro" id="IPR036869">
    <property type="entry name" value="J_dom_sf"/>
</dbReference>
<feature type="region of interest" description="Disordered" evidence="1">
    <location>
        <begin position="1"/>
        <end position="23"/>
    </location>
</feature>
<reference evidence="3 4" key="1">
    <citation type="journal article" date="2019" name="Int. J. Syst. Evol. Microbiol.">
        <title>The Global Catalogue of Microorganisms (GCM) 10K type strain sequencing project: providing services to taxonomists for standard genome sequencing and annotation.</title>
        <authorList>
            <consortium name="The Broad Institute Genomics Platform"/>
            <consortium name="The Broad Institute Genome Sequencing Center for Infectious Disease"/>
            <person name="Wu L."/>
            <person name="Ma J."/>
        </authorList>
    </citation>
    <scope>NUCLEOTIDE SEQUENCE [LARGE SCALE GENOMIC DNA]</scope>
    <source>
        <strain evidence="3 4">JCM 14162</strain>
    </source>
</reference>
<dbReference type="RefSeq" id="WP_229956177.1">
    <property type="nucleotide sequence ID" value="NZ_BAAAEM010000002.1"/>
</dbReference>
<dbReference type="Pfam" id="PF00226">
    <property type="entry name" value="DnaJ"/>
    <property type="match status" value="1"/>
</dbReference>
<proteinExistence type="predicted"/>
<accession>A0ABN1ACF6</accession>
<sequence>MPSSDPQKKKPNRFHGRVENEGRTCAIDGCEEEGEFRAPPIYGARHSYDGPGEYRWLCLDHVREFNQGYDYFDGMDQEQIFEAQHPIRGWDSNRRIYQNGPGDTPAWADFTDPLDAIGARFAASVSRPQTPGRAISAGDRKALKTLGLGEDAERGEIRRRYSELVRKYHPDRNGGNRSHEKQLANVIAAYTQLKESPDFS</sequence>
<dbReference type="PROSITE" id="PS50076">
    <property type="entry name" value="DNAJ_2"/>
    <property type="match status" value="1"/>
</dbReference>